<accession>J9FA16</accession>
<evidence type="ECO:0000313" key="2">
    <source>
        <dbReference type="EMBL" id="EJW84194.1"/>
    </source>
</evidence>
<dbReference type="AlphaFoldDB" id="J9FA16"/>
<comment type="caution">
    <text evidence="2">The sequence shown here is derived from an EMBL/GenBank/DDBJ whole genome shotgun (WGS) entry which is preliminary data.</text>
</comment>
<organism evidence="2 3">
    <name type="scientific">Wuchereria bancrofti</name>
    <dbReference type="NCBI Taxonomy" id="6293"/>
    <lineage>
        <taxon>Eukaryota</taxon>
        <taxon>Metazoa</taxon>
        <taxon>Ecdysozoa</taxon>
        <taxon>Nematoda</taxon>
        <taxon>Chromadorea</taxon>
        <taxon>Rhabditida</taxon>
        <taxon>Spirurina</taxon>
        <taxon>Spiruromorpha</taxon>
        <taxon>Filarioidea</taxon>
        <taxon>Onchocercidae</taxon>
        <taxon>Wuchereria</taxon>
    </lineage>
</organism>
<sequence>METRSQQDEERANVLEIQVDEAKIIADEADRKYEELRYIVTICNDFNGLSRFLRSMTFTARKALENRIDVDHDRCGELEQKLREAQALLAETENKSDEVVLLPIFHTY</sequence>
<keyword evidence="1" id="KW-0175">Coiled coil</keyword>
<proteinExistence type="predicted"/>
<evidence type="ECO:0000256" key="1">
    <source>
        <dbReference type="SAM" id="Coils"/>
    </source>
</evidence>
<feature type="coiled-coil region" evidence="1">
    <location>
        <begin position="61"/>
        <end position="98"/>
    </location>
</feature>
<reference evidence="3" key="1">
    <citation type="submission" date="2012-08" db="EMBL/GenBank/DDBJ databases">
        <title>The Genome Sequence of Wuchereria bancrofti.</title>
        <authorList>
            <person name="Nutman T.B."/>
            <person name="Fink D.L."/>
            <person name="Russ C."/>
            <person name="Young S."/>
            <person name="Zeng Q."/>
            <person name="Koehrsen M."/>
            <person name="Alvarado L."/>
            <person name="Berlin A."/>
            <person name="Chapman S.B."/>
            <person name="Chen Z."/>
            <person name="Freedman E."/>
            <person name="Gellesch M."/>
            <person name="Goldberg J."/>
            <person name="Griggs A."/>
            <person name="Gujja S."/>
            <person name="Heilman E.R."/>
            <person name="Heiman D."/>
            <person name="Hepburn T."/>
            <person name="Howarth C."/>
            <person name="Jen D."/>
            <person name="Larson L."/>
            <person name="Lewis B."/>
            <person name="Mehta T."/>
            <person name="Park D."/>
            <person name="Pearson M."/>
            <person name="Roberts A."/>
            <person name="Saif S."/>
            <person name="Shea T."/>
            <person name="Shenoy N."/>
            <person name="Sisk P."/>
            <person name="Stolte C."/>
            <person name="Sykes S."/>
            <person name="Walk T."/>
            <person name="White J."/>
            <person name="Yandava C."/>
            <person name="Haas B."/>
            <person name="Henn M.R."/>
            <person name="Nusbaum C."/>
            <person name="Birren B."/>
        </authorList>
    </citation>
    <scope>NUCLEOTIDE SEQUENCE [LARGE SCALE GENOMIC DNA]</scope>
    <source>
        <strain evidence="3">NA</strain>
    </source>
</reference>
<evidence type="ECO:0000313" key="3">
    <source>
        <dbReference type="Proteomes" id="UP000004810"/>
    </source>
</evidence>
<name>J9FA16_WUCBA</name>
<dbReference type="PANTHER" id="PTHR19269">
    <property type="entry name" value="TROPOMYOSIN"/>
    <property type="match status" value="1"/>
</dbReference>
<dbReference type="SUPFAM" id="SSF57997">
    <property type="entry name" value="Tropomyosin"/>
    <property type="match status" value="1"/>
</dbReference>
<dbReference type="EMBL" id="ADBV01001757">
    <property type="protein sequence ID" value="EJW84194.1"/>
    <property type="molecule type" value="Genomic_DNA"/>
</dbReference>
<protein>
    <submittedName>
        <fullName evidence="2">Uncharacterized protein</fullName>
    </submittedName>
</protein>
<dbReference type="Proteomes" id="UP000004810">
    <property type="component" value="Unassembled WGS sequence"/>
</dbReference>
<dbReference type="Gene3D" id="1.20.5.170">
    <property type="match status" value="1"/>
</dbReference>
<gene>
    <name evidence="2" type="ORF">WUBG_04895</name>
</gene>